<evidence type="ECO:0000256" key="7">
    <source>
        <dbReference type="PROSITE-ProRule" id="PRU00169"/>
    </source>
</evidence>
<feature type="domain" description="HTH luxR-type" evidence="8">
    <location>
        <begin position="92"/>
        <end position="157"/>
    </location>
</feature>
<keyword evidence="2" id="KW-0963">Cytoplasm</keyword>
<dbReference type="CDD" id="cd06170">
    <property type="entry name" value="LuxR_C_like"/>
    <property type="match status" value="1"/>
</dbReference>
<protein>
    <submittedName>
        <fullName evidence="10">Response regulator</fullName>
    </submittedName>
</protein>
<dbReference type="PANTHER" id="PTHR43214:SF24">
    <property type="entry name" value="TRANSCRIPTIONAL REGULATORY PROTEIN NARL-RELATED"/>
    <property type="match status" value="1"/>
</dbReference>
<evidence type="ECO:0000256" key="1">
    <source>
        <dbReference type="ARBA" id="ARBA00004496"/>
    </source>
</evidence>
<comment type="subcellular location">
    <subcellularLocation>
        <location evidence="1">Cytoplasm</location>
    </subcellularLocation>
</comment>
<dbReference type="Pfam" id="PF00196">
    <property type="entry name" value="GerE"/>
    <property type="match status" value="1"/>
</dbReference>
<keyword evidence="6" id="KW-0804">Transcription</keyword>
<evidence type="ECO:0000256" key="5">
    <source>
        <dbReference type="ARBA" id="ARBA00023125"/>
    </source>
</evidence>
<dbReference type="PROSITE" id="PS50043">
    <property type="entry name" value="HTH_LUXR_2"/>
    <property type="match status" value="1"/>
</dbReference>
<dbReference type="InterPro" id="IPR000792">
    <property type="entry name" value="Tscrpt_reg_LuxR_C"/>
</dbReference>
<proteinExistence type="predicted"/>
<dbReference type="SUPFAM" id="SSF52172">
    <property type="entry name" value="CheY-like"/>
    <property type="match status" value="1"/>
</dbReference>
<dbReference type="Gene3D" id="3.40.50.2300">
    <property type="match status" value="1"/>
</dbReference>
<dbReference type="InterPro" id="IPR001789">
    <property type="entry name" value="Sig_transdc_resp-reg_receiver"/>
</dbReference>
<accession>A0ABM5LTI1</accession>
<evidence type="ECO:0000256" key="4">
    <source>
        <dbReference type="ARBA" id="ARBA00023015"/>
    </source>
</evidence>
<reference evidence="10 11" key="1">
    <citation type="journal article" date="2011" name="Front. Microbiol.">
        <title>Genomic signatures of strain selection and enhancement in Bacillus atrophaeus var. globigii, a historical biowarfare simulant.</title>
        <authorList>
            <person name="Gibbons H.S."/>
            <person name="Broomall S.M."/>
            <person name="McNew L.A."/>
            <person name="Daligault H."/>
            <person name="Chapman C."/>
            <person name="Bruce D."/>
            <person name="Karavis M."/>
            <person name="Krepps M."/>
            <person name="McGregor P.A."/>
            <person name="Hong C."/>
            <person name="Park K.H."/>
            <person name="Akmal A."/>
            <person name="Feldman A."/>
            <person name="Lin J.S."/>
            <person name="Chang W.E."/>
            <person name="Higgs B.W."/>
            <person name="Demirev P."/>
            <person name="Lindquist J."/>
            <person name="Liem A."/>
            <person name="Fochler E."/>
            <person name="Read T.D."/>
            <person name="Tapia R."/>
            <person name="Johnson S."/>
            <person name="Bishop-Lilly K.A."/>
            <person name="Detter C."/>
            <person name="Han C."/>
            <person name="Sozhamannan S."/>
            <person name="Rosenzweig C.N."/>
            <person name="Skowronski E.W."/>
        </authorList>
    </citation>
    <scope>NUCLEOTIDE SEQUENCE [LARGE SCALE GENOMIC DNA]</scope>
    <source>
        <strain evidence="10 11">1942</strain>
    </source>
</reference>
<dbReference type="Pfam" id="PF00072">
    <property type="entry name" value="Response_reg"/>
    <property type="match status" value="1"/>
</dbReference>
<evidence type="ECO:0000313" key="11">
    <source>
        <dbReference type="Proteomes" id="UP000006867"/>
    </source>
</evidence>
<organism evidence="10 11">
    <name type="scientific">Bacillus atrophaeus (strain 1942)</name>
    <dbReference type="NCBI Taxonomy" id="720555"/>
    <lineage>
        <taxon>Bacteria</taxon>
        <taxon>Bacillati</taxon>
        <taxon>Bacillota</taxon>
        <taxon>Bacilli</taxon>
        <taxon>Bacillales</taxon>
        <taxon>Bacillaceae</taxon>
        <taxon>Bacillus</taxon>
    </lineage>
</organism>
<dbReference type="InterPro" id="IPR011006">
    <property type="entry name" value="CheY-like_superfamily"/>
</dbReference>
<dbReference type="SUPFAM" id="SSF46894">
    <property type="entry name" value="C-terminal effector domain of the bipartite response regulators"/>
    <property type="match status" value="1"/>
</dbReference>
<evidence type="ECO:0000256" key="6">
    <source>
        <dbReference type="ARBA" id="ARBA00023163"/>
    </source>
</evidence>
<keyword evidence="3" id="KW-0597">Phosphoprotein</keyword>
<feature type="domain" description="Response regulatory" evidence="9">
    <location>
        <begin position="1"/>
        <end position="60"/>
    </location>
</feature>
<dbReference type="PRINTS" id="PR00038">
    <property type="entry name" value="HTHLUXR"/>
</dbReference>
<evidence type="ECO:0000259" key="8">
    <source>
        <dbReference type="PROSITE" id="PS50043"/>
    </source>
</evidence>
<evidence type="ECO:0000313" key="10">
    <source>
        <dbReference type="EMBL" id="ADP31071.1"/>
    </source>
</evidence>
<keyword evidence="5" id="KW-0238">DNA-binding</keyword>
<sequence length="159" mass="18454">MDGLEALLEMKQRWPDMNIMLMTTFEDTLQAATALEHGAKGYMLKSIHPREMKEALKLIYNGGTWIDQSVATRVFEEIKRQREQLEKIDSSKESYPYGLTKREMEILEHLSNGLRYKSIAAKLFLSEGTVRNYCSKLYSKLDVNNREEAIKMARTENIV</sequence>
<dbReference type="PANTHER" id="PTHR43214">
    <property type="entry name" value="TWO-COMPONENT RESPONSE REGULATOR"/>
    <property type="match status" value="1"/>
</dbReference>
<keyword evidence="11" id="KW-1185">Reference proteome</keyword>
<dbReference type="EMBL" id="CP002207">
    <property type="protein sequence ID" value="ADP31071.1"/>
    <property type="molecule type" value="Genomic_DNA"/>
</dbReference>
<evidence type="ECO:0000256" key="3">
    <source>
        <dbReference type="ARBA" id="ARBA00022553"/>
    </source>
</evidence>
<comment type="caution">
    <text evidence="7">Lacks conserved residue(s) required for the propagation of feature annotation.</text>
</comment>
<dbReference type="InterPro" id="IPR039420">
    <property type="entry name" value="WalR-like"/>
</dbReference>
<evidence type="ECO:0000256" key="2">
    <source>
        <dbReference type="ARBA" id="ARBA00022490"/>
    </source>
</evidence>
<keyword evidence="4" id="KW-0805">Transcription regulation</keyword>
<dbReference type="PROSITE" id="PS50110">
    <property type="entry name" value="RESPONSE_REGULATORY"/>
    <property type="match status" value="1"/>
</dbReference>
<name>A0ABM5LTI1_BACA1</name>
<dbReference type="SMART" id="SM00421">
    <property type="entry name" value="HTH_LUXR"/>
    <property type="match status" value="1"/>
</dbReference>
<gene>
    <name evidence="10" type="ordered locus">BATR1942_00555</name>
</gene>
<dbReference type="InterPro" id="IPR016032">
    <property type="entry name" value="Sig_transdc_resp-reg_C-effctor"/>
</dbReference>
<dbReference type="Proteomes" id="UP000006867">
    <property type="component" value="Chromosome"/>
</dbReference>
<evidence type="ECO:0000259" key="9">
    <source>
        <dbReference type="PROSITE" id="PS50110"/>
    </source>
</evidence>